<dbReference type="SUPFAM" id="SSF53335">
    <property type="entry name" value="S-adenosyl-L-methionine-dependent methyltransferases"/>
    <property type="match status" value="1"/>
</dbReference>
<dbReference type="GO" id="GO:0008168">
    <property type="term" value="F:methyltransferase activity"/>
    <property type="evidence" value="ECO:0007669"/>
    <property type="project" value="UniProtKB-KW"/>
</dbReference>
<dbReference type="Pfam" id="PF13649">
    <property type="entry name" value="Methyltransf_25"/>
    <property type="match status" value="1"/>
</dbReference>
<keyword evidence="3" id="KW-1185">Reference proteome</keyword>
<keyword evidence="2" id="KW-0808">Transferase</keyword>
<evidence type="ECO:0000313" key="2">
    <source>
        <dbReference type="EMBL" id="TPE43509.1"/>
    </source>
</evidence>
<gene>
    <name evidence="2" type="ORF">FJM65_12175</name>
</gene>
<dbReference type="Proteomes" id="UP000316727">
    <property type="component" value="Unassembled WGS sequence"/>
</dbReference>
<protein>
    <submittedName>
        <fullName evidence="2">Class I SAM-dependent methyltransferase</fullName>
    </submittedName>
</protein>
<name>A0A501W1L3_9BACT</name>
<dbReference type="InterPro" id="IPR029063">
    <property type="entry name" value="SAM-dependent_MTases_sf"/>
</dbReference>
<organism evidence="2 3">
    <name type="scientific">Pontibacter mangrovi</name>
    <dbReference type="NCBI Taxonomy" id="2589816"/>
    <lineage>
        <taxon>Bacteria</taxon>
        <taxon>Pseudomonadati</taxon>
        <taxon>Bacteroidota</taxon>
        <taxon>Cytophagia</taxon>
        <taxon>Cytophagales</taxon>
        <taxon>Hymenobacteraceae</taxon>
        <taxon>Pontibacter</taxon>
    </lineage>
</organism>
<dbReference type="EMBL" id="VFRQ01000006">
    <property type="protein sequence ID" value="TPE43509.1"/>
    <property type="molecule type" value="Genomic_DNA"/>
</dbReference>
<feature type="domain" description="Methyltransferase" evidence="1">
    <location>
        <begin position="45"/>
        <end position="144"/>
    </location>
</feature>
<comment type="caution">
    <text evidence="2">The sequence shown here is derived from an EMBL/GenBank/DDBJ whole genome shotgun (WGS) entry which is preliminary data.</text>
</comment>
<evidence type="ECO:0000259" key="1">
    <source>
        <dbReference type="Pfam" id="PF13649"/>
    </source>
</evidence>
<keyword evidence="2" id="KW-0489">Methyltransferase</keyword>
<dbReference type="InterPro" id="IPR041698">
    <property type="entry name" value="Methyltransf_25"/>
</dbReference>
<sequence length="217" mass="25071">MRHLPDSGFHRVASFYDPLSRLVYGRALQQAQLALLPFVPEGARVLVIGGGTGWLLEQLLHAGKRLEILYLEAAPAMLQMSRQKYDAFPKPHQAQVQFRLGTEQALQPQEQFDVIITPFLLDLFPPQRLQALMGRLAQALHPKGQWLFADFWPVQQRPLWWQRLLIKSMYVFFGWLSQVQARQLPDYQQHFKDLGFSPTHSQSFYGGMVQAKVFKRA</sequence>
<dbReference type="GO" id="GO:0032259">
    <property type="term" value="P:methylation"/>
    <property type="evidence" value="ECO:0007669"/>
    <property type="project" value="UniProtKB-KW"/>
</dbReference>
<reference evidence="2 3" key="1">
    <citation type="submission" date="2019-06" db="EMBL/GenBank/DDBJ databases">
        <title>A novel bacterium of genus Pontibacter, isolated from marine sediment.</title>
        <authorList>
            <person name="Huang H."/>
            <person name="Mo K."/>
            <person name="Hu Y."/>
        </authorList>
    </citation>
    <scope>NUCLEOTIDE SEQUENCE [LARGE SCALE GENOMIC DNA]</scope>
    <source>
        <strain evidence="2 3">HB172049</strain>
    </source>
</reference>
<dbReference type="CDD" id="cd02440">
    <property type="entry name" value="AdoMet_MTases"/>
    <property type="match status" value="1"/>
</dbReference>
<proteinExistence type="predicted"/>
<accession>A0A501W1L3</accession>
<dbReference type="AlphaFoldDB" id="A0A501W1L3"/>
<dbReference type="Gene3D" id="3.40.50.150">
    <property type="entry name" value="Vaccinia Virus protein VP39"/>
    <property type="match status" value="1"/>
</dbReference>
<dbReference type="OrthoDB" id="836632at2"/>
<dbReference type="RefSeq" id="WP_140621813.1">
    <property type="nucleotide sequence ID" value="NZ_VFRQ01000006.1"/>
</dbReference>
<evidence type="ECO:0000313" key="3">
    <source>
        <dbReference type="Proteomes" id="UP000316727"/>
    </source>
</evidence>